<comment type="subcellular location">
    <subcellularLocation>
        <location evidence="6">Cell membrane</location>
        <topology evidence="6">Multi-pass membrane protein</topology>
    </subcellularLocation>
    <subcellularLocation>
        <location evidence="1">Membrane</location>
        <topology evidence="1">Multi-pass membrane protein</topology>
    </subcellularLocation>
</comment>
<dbReference type="GO" id="GO:0005886">
    <property type="term" value="C:plasma membrane"/>
    <property type="evidence" value="ECO:0007669"/>
    <property type="project" value="UniProtKB-SubCell"/>
</dbReference>
<name>A0A6M3QI21_CODFR</name>
<feature type="transmembrane region" description="Helical" evidence="8">
    <location>
        <begin position="248"/>
        <end position="266"/>
    </location>
</feature>
<dbReference type="GO" id="GO:0008137">
    <property type="term" value="F:NADH dehydrogenase (ubiquinone) activity"/>
    <property type="evidence" value="ECO:0007669"/>
    <property type="project" value="UniProtKB-EC"/>
</dbReference>
<evidence type="ECO:0000256" key="2">
    <source>
        <dbReference type="ARBA" id="ARBA00010535"/>
    </source>
</evidence>
<feature type="transmembrane region" description="Helical" evidence="8">
    <location>
        <begin position="147"/>
        <end position="168"/>
    </location>
</feature>
<evidence type="ECO:0000256" key="7">
    <source>
        <dbReference type="RuleBase" id="RU000473"/>
    </source>
</evidence>
<dbReference type="GeneID" id="55293394"/>
<dbReference type="PROSITE" id="PS00667">
    <property type="entry name" value="COMPLEX1_ND1_1"/>
    <property type="match status" value="1"/>
</dbReference>
<feature type="transmembrane region" description="Helical" evidence="8">
    <location>
        <begin position="372"/>
        <end position="390"/>
    </location>
</feature>
<dbReference type="InterPro" id="IPR018086">
    <property type="entry name" value="NADH_UbQ_OxRdtase_su1_CS"/>
</dbReference>
<sequence length="461" mass="51723">MIYSITISLLKILSITIPLLLAVAFFTVAERKIMGAIQRRRGPNVIGFIGLLQALADGLKLFVKETTLPSNSNIGVFLLAPVLSFLLSVVSWAVIPFSHTVVFADINLGILYLFALSSLNVYGIVLAGWSSNSKYAFLGALRSAAQMISYEISIGFIILSVAVCVGSLNLSRIILAQQEVWLIVPLFPLFVMFYISMLAETNRHPFDLPEAEAELVSGYNVEYSAMTFALFFLGEYSNMLLMSALSEIIFLGGWLPIIDIFPLSIVPGSLWFSFKVTLGAVFFILTRATLPRYRYDQLMYLGWKCFLPFAIGYLIVPLFPLFVMFYISMLAETNRHPFDLPEAEAELVSGYNVEYSAMTFALFFLGEYSNMLLMSALSAIIFLGGWLPIIDIFPLSIVPGSLWFSFKVALGAVFFILTRATLPRYRYDQLMYLGWKCFLPFAIGYLMFTIGILVSFNWLPY</sequence>
<dbReference type="PANTHER" id="PTHR11432:SF3">
    <property type="entry name" value="NADH-UBIQUINONE OXIDOREDUCTASE CHAIN 1"/>
    <property type="match status" value="1"/>
</dbReference>
<geneLocation type="mitochondrion" evidence="9"/>
<evidence type="ECO:0000256" key="8">
    <source>
        <dbReference type="SAM" id="Phobius"/>
    </source>
</evidence>
<dbReference type="GO" id="GO:0003954">
    <property type="term" value="F:NADH dehydrogenase activity"/>
    <property type="evidence" value="ECO:0007669"/>
    <property type="project" value="TreeGrafter"/>
</dbReference>
<evidence type="ECO:0000313" key="9">
    <source>
        <dbReference type="EMBL" id="QJC59754.1"/>
    </source>
</evidence>
<feature type="transmembrane region" description="Helical" evidence="8">
    <location>
        <begin position="106"/>
        <end position="127"/>
    </location>
</feature>
<evidence type="ECO:0000256" key="3">
    <source>
        <dbReference type="ARBA" id="ARBA00022692"/>
    </source>
</evidence>
<dbReference type="RefSeq" id="YP_009829236.1">
    <property type="nucleotide sequence ID" value="NC_048526.1"/>
</dbReference>
<protein>
    <recommendedName>
        <fullName evidence="7">NADH-ubiquinone oxidoreductase chain 1</fullName>
        <ecNumber evidence="7">7.1.1.2</ecNumber>
    </recommendedName>
</protein>
<gene>
    <name evidence="9" type="primary">nad1</name>
</gene>
<feature type="transmembrane region" description="Helical" evidence="8">
    <location>
        <begin position="180"/>
        <end position="199"/>
    </location>
</feature>
<keyword evidence="3 6" id="KW-0812">Transmembrane</keyword>
<evidence type="ECO:0000256" key="6">
    <source>
        <dbReference type="RuleBase" id="RU000471"/>
    </source>
</evidence>
<dbReference type="EC" id="7.1.1.2" evidence="7"/>
<dbReference type="GO" id="GO:0009060">
    <property type="term" value="P:aerobic respiration"/>
    <property type="evidence" value="ECO:0007669"/>
    <property type="project" value="TreeGrafter"/>
</dbReference>
<feature type="transmembrane region" description="Helical" evidence="8">
    <location>
        <begin position="74"/>
        <end position="94"/>
    </location>
</feature>
<feature type="transmembrane region" description="Helical" evidence="8">
    <location>
        <begin position="396"/>
        <end position="417"/>
    </location>
</feature>
<keyword evidence="7 9" id="KW-0496">Mitochondrion</keyword>
<feature type="transmembrane region" description="Helical" evidence="8">
    <location>
        <begin position="302"/>
        <end position="327"/>
    </location>
</feature>
<dbReference type="PANTHER" id="PTHR11432">
    <property type="entry name" value="NADH DEHYDROGENASE SUBUNIT 1"/>
    <property type="match status" value="1"/>
</dbReference>
<reference evidence="9" key="1">
    <citation type="submission" date="2020-02" db="EMBL/GenBank/DDBJ databases">
        <title>The complete mitogenome of Codium fragile and its phylogenetic analysis.</title>
        <authorList>
            <person name="Jia X."/>
            <person name="Liu T."/>
        </authorList>
    </citation>
    <scope>NUCLEOTIDE SEQUENCE</scope>
</reference>
<keyword evidence="6" id="KW-0520">NAD</keyword>
<dbReference type="PROSITE" id="PS00668">
    <property type="entry name" value="COMPLEX1_ND1_2"/>
    <property type="match status" value="2"/>
</dbReference>
<feature type="transmembrane region" description="Helical" evidence="8">
    <location>
        <begin position="438"/>
        <end position="459"/>
    </location>
</feature>
<organism evidence="9">
    <name type="scientific">Codium fragile</name>
    <name type="common">Dead man's fingers</name>
    <name type="synonym">Green alga</name>
    <dbReference type="NCBI Taxonomy" id="3133"/>
    <lineage>
        <taxon>Eukaryota</taxon>
        <taxon>Viridiplantae</taxon>
        <taxon>Chlorophyta</taxon>
        <taxon>core chlorophytes</taxon>
        <taxon>Ulvophyceae</taxon>
        <taxon>TCBD clade</taxon>
        <taxon>Bryopsidales</taxon>
        <taxon>Bryopsidineae</taxon>
        <taxon>Codiaceae</taxon>
        <taxon>Codium</taxon>
    </lineage>
</organism>
<feature type="transmembrane region" description="Helical" evidence="8">
    <location>
        <begin position="272"/>
        <end position="290"/>
    </location>
</feature>
<evidence type="ECO:0000256" key="1">
    <source>
        <dbReference type="ARBA" id="ARBA00004141"/>
    </source>
</evidence>
<keyword evidence="7" id="KW-0830">Ubiquinone</keyword>
<proteinExistence type="inferred from homology"/>
<dbReference type="EMBL" id="MT050449">
    <property type="protein sequence ID" value="QJC59754.1"/>
    <property type="molecule type" value="Genomic_DNA"/>
</dbReference>
<evidence type="ECO:0000256" key="4">
    <source>
        <dbReference type="ARBA" id="ARBA00022989"/>
    </source>
</evidence>
<dbReference type="InterPro" id="IPR001694">
    <property type="entry name" value="NADH_UbQ_OxRdtase_su1/FPO"/>
</dbReference>
<accession>A0A6M3QI21</accession>
<comment type="similarity">
    <text evidence="2 6">Belongs to the complex I subunit 1 family.</text>
</comment>
<feature type="transmembrane region" description="Helical" evidence="8">
    <location>
        <begin position="12"/>
        <end position="30"/>
    </location>
</feature>
<evidence type="ECO:0000256" key="5">
    <source>
        <dbReference type="ARBA" id="ARBA00023136"/>
    </source>
</evidence>
<dbReference type="Pfam" id="PF00146">
    <property type="entry name" value="NADHdh"/>
    <property type="match status" value="1"/>
</dbReference>
<dbReference type="HAMAP" id="MF_01350">
    <property type="entry name" value="NDH1_NuoH"/>
    <property type="match status" value="1"/>
</dbReference>
<keyword evidence="4 8" id="KW-1133">Transmembrane helix</keyword>
<comment type="catalytic activity">
    <reaction evidence="7">
        <text>a ubiquinone + NADH + 5 H(+)(in) = a ubiquinol + NAD(+) + 4 H(+)(out)</text>
        <dbReference type="Rhea" id="RHEA:29091"/>
        <dbReference type="Rhea" id="RHEA-COMP:9565"/>
        <dbReference type="Rhea" id="RHEA-COMP:9566"/>
        <dbReference type="ChEBI" id="CHEBI:15378"/>
        <dbReference type="ChEBI" id="CHEBI:16389"/>
        <dbReference type="ChEBI" id="CHEBI:17976"/>
        <dbReference type="ChEBI" id="CHEBI:57540"/>
        <dbReference type="ChEBI" id="CHEBI:57945"/>
        <dbReference type="EC" id="7.1.1.2"/>
    </reaction>
</comment>
<keyword evidence="5 8" id="KW-0472">Membrane</keyword>
<dbReference type="AlphaFoldDB" id="A0A6M3QI21"/>